<feature type="compositionally biased region" description="Low complexity" evidence="1">
    <location>
        <begin position="334"/>
        <end position="345"/>
    </location>
</feature>
<proteinExistence type="predicted"/>
<feature type="compositionally biased region" description="Polar residues" evidence="1">
    <location>
        <begin position="234"/>
        <end position="249"/>
    </location>
</feature>
<feature type="region of interest" description="Disordered" evidence="1">
    <location>
        <begin position="149"/>
        <end position="249"/>
    </location>
</feature>
<feature type="compositionally biased region" description="Low complexity" evidence="1">
    <location>
        <begin position="169"/>
        <end position="190"/>
    </location>
</feature>
<feature type="region of interest" description="Disordered" evidence="1">
    <location>
        <begin position="110"/>
        <end position="132"/>
    </location>
</feature>
<comment type="caution">
    <text evidence="2">The sequence shown here is derived from an EMBL/GenBank/DDBJ whole genome shotgun (WGS) entry which is preliminary data.</text>
</comment>
<sequence length="358" mass="39699">MSNTPTSNDTMPVPCMRCLVNLYSHRRRIRIQPALDCQQGPRPCSHCAKFGRSGCSPICNRLMPHANEVMDAYTRLQRTPESDANRDTMEKTFIRAHNRFIYRRQTFMRRESSVAAPAAPTSRESREMQRLRRREVDPNWGVHLADTNANQQQAANANTNTSRPGTEANSSRSDTNVDSSRSSTNVDSSRPGTEVNSSRSDTDVNSSESSRSGTEVKSNRPGTEVIMEQRDQESNNAGSNSSNTRDTNQLYQLYPRDIATTMRGSFFSGVQPYMEVLGSVSNLINSLVTQHREVMESNELLLDTILQKEHGWGPAGGSTQPHCPHIAVVVPSRPAARSTTAASGSHSRVLRSTTSARK</sequence>
<evidence type="ECO:0000313" key="3">
    <source>
        <dbReference type="Proteomes" id="UP000024533"/>
    </source>
</evidence>
<feature type="compositionally biased region" description="Polar residues" evidence="1">
    <location>
        <begin position="194"/>
        <end position="216"/>
    </location>
</feature>
<dbReference type="AlphaFoldDB" id="A0A059J121"/>
<evidence type="ECO:0000313" key="2">
    <source>
        <dbReference type="EMBL" id="KDB21581.1"/>
    </source>
</evidence>
<dbReference type="OMA" id="MPHANEV"/>
<dbReference type="EMBL" id="AOKY01000456">
    <property type="protein sequence ID" value="KDB21581.1"/>
    <property type="molecule type" value="Genomic_DNA"/>
</dbReference>
<feature type="region of interest" description="Disordered" evidence="1">
    <location>
        <begin position="334"/>
        <end position="358"/>
    </location>
</feature>
<name>A0A059J121_TRIIM</name>
<dbReference type="HOGENOM" id="CLU_070657_0_0_1"/>
<accession>A0A059J121</accession>
<reference evidence="2 3" key="1">
    <citation type="submission" date="2014-02" db="EMBL/GenBank/DDBJ databases">
        <title>The Genome Sequence of Trichophyton interdigitale MR816.</title>
        <authorList>
            <consortium name="The Broad Institute Genomics Platform"/>
            <person name="Cuomo C.A."/>
            <person name="White T.C."/>
            <person name="Graser Y."/>
            <person name="Martinez-Rossi N."/>
            <person name="Heitman J."/>
            <person name="Young S.K."/>
            <person name="Zeng Q."/>
            <person name="Gargeya S."/>
            <person name="Abouelleil A."/>
            <person name="Alvarado L."/>
            <person name="Chapman S.B."/>
            <person name="Gainer-Dewar J."/>
            <person name="Goldberg J."/>
            <person name="Griggs A."/>
            <person name="Gujja S."/>
            <person name="Hansen M."/>
            <person name="Howarth C."/>
            <person name="Imamovic A."/>
            <person name="Larimer J."/>
            <person name="Martinez D."/>
            <person name="Murphy C."/>
            <person name="Pearson M.D."/>
            <person name="Persinoti G."/>
            <person name="Poon T."/>
            <person name="Priest M."/>
            <person name="Roberts A.D."/>
            <person name="Saif S."/>
            <person name="Shea T.D."/>
            <person name="Sykes S.N."/>
            <person name="Wortman J."/>
            <person name="Nusbaum C."/>
            <person name="Birren B."/>
        </authorList>
    </citation>
    <scope>NUCLEOTIDE SEQUENCE [LARGE SCALE GENOMIC DNA]</scope>
    <source>
        <strain evidence="2 3">MR816</strain>
    </source>
</reference>
<organism evidence="2 3">
    <name type="scientific">Trichophyton interdigitale (strain MR816)</name>
    <dbReference type="NCBI Taxonomy" id="1215338"/>
    <lineage>
        <taxon>Eukaryota</taxon>
        <taxon>Fungi</taxon>
        <taxon>Dikarya</taxon>
        <taxon>Ascomycota</taxon>
        <taxon>Pezizomycotina</taxon>
        <taxon>Eurotiomycetes</taxon>
        <taxon>Eurotiomycetidae</taxon>
        <taxon>Onygenales</taxon>
        <taxon>Arthrodermataceae</taxon>
        <taxon>Trichophyton</taxon>
    </lineage>
</organism>
<dbReference type="STRING" id="1215338.A0A059J121"/>
<keyword evidence="3" id="KW-1185">Reference proteome</keyword>
<feature type="compositionally biased region" description="Low complexity" evidence="1">
    <location>
        <begin position="149"/>
        <end position="161"/>
    </location>
</feature>
<protein>
    <submittedName>
        <fullName evidence="2">Uncharacterized protein</fullName>
    </submittedName>
</protein>
<gene>
    <name evidence="2" type="ORF">H109_06484</name>
</gene>
<evidence type="ECO:0000256" key="1">
    <source>
        <dbReference type="SAM" id="MobiDB-lite"/>
    </source>
</evidence>
<dbReference type="Proteomes" id="UP000024533">
    <property type="component" value="Unassembled WGS sequence"/>
</dbReference>
<feature type="compositionally biased region" description="Basic and acidic residues" evidence="1">
    <location>
        <begin position="123"/>
        <end position="132"/>
    </location>
</feature>